<reference evidence="2" key="3">
    <citation type="submission" date="2017-01" db="EMBL/GenBank/DDBJ databases">
        <authorList>
            <person name="Yoshida Y."/>
            <person name="Koutsovoulos G."/>
            <person name="Laetsch D."/>
            <person name="Stevens L."/>
            <person name="Kumar S."/>
            <person name="Horikawa D."/>
            <person name="Ishino K."/>
            <person name="Komine S."/>
            <person name="Tomita M."/>
            <person name="Blaxter M."/>
            <person name="Arakawa K."/>
        </authorList>
    </citation>
    <scope>NUCLEOTIDE SEQUENCE</scope>
    <source>
        <strain evidence="2">Z151</strain>
        <tissue evidence="2">All body</tissue>
    </source>
</reference>
<evidence type="ECO:0000313" key="1">
    <source>
        <dbReference type="EMBL" id="OWA54606.1"/>
    </source>
</evidence>
<dbReference type="AlphaFoldDB" id="A0A9X6RP26"/>
<evidence type="ECO:0000313" key="3">
    <source>
        <dbReference type="Proteomes" id="UP000192578"/>
    </source>
</evidence>
<sequence length="172" mass="18783">MTDLCLTFMFPTAVGPIPLNRGSGLSRTVIKPTFVNHSPLPIRLGLEGSLRQVLGSGATRHPESSSSVGFVTRNRRSCRPTVVLADDEGGPTLRHPPRPLPYLTPGRLLQYGLAASSFLSSSLSVFHRLVVVLSSIPYQVPVMKLLLLDILVGLDRRSCGSDGRRWERLDLV</sequence>
<gene>
    <name evidence="1" type="ORF">BV898_19005</name>
    <name evidence="2" type="ORF">BV898_19006</name>
</gene>
<name>A0A9X6RP26_HYPEX</name>
<reference evidence="3" key="2">
    <citation type="submission" date="2017-01" db="EMBL/GenBank/DDBJ databases">
        <title>Comparative genomics of anhydrobiosis in the tardigrade Hypsibius dujardini.</title>
        <authorList>
            <person name="Yoshida Y."/>
            <person name="Koutsovoulos G."/>
            <person name="Laetsch D."/>
            <person name="Stevens L."/>
            <person name="Kumar S."/>
            <person name="Horikawa D."/>
            <person name="Ishino K."/>
            <person name="Komine S."/>
            <person name="Tomita M."/>
            <person name="Blaxter M."/>
            <person name="Arakawa K."/>
        </authorList>
    </citation>
    <scope>NUCLEOTIDE SEQUENCE [LARGE SCALE GENOMIC DNA]</scope>
    <source>
        <strain evidence="3">Z151</strain>
    </source>
</reference>
<organism evidence="2 3">
    <name type="scientific">Hypsibius exemplaris</name>
    <name type="common">Freshwater tardigrade</name>
    <dbReference type="NCBI Taxonomy" id="2072580"/>
    <lineage>
        <taxon>Eukaryota</taxon>
        <taxon>Metazoa</taxon>
        <taxon>Ecdysozoa</taxon>
        <taxon>Tardigrada</taxon>
        <taxon>Eutardigrada</taxon>
        <taxon>Parachela</taxon>
        <taxon>Hypsibioidea</taxon>
        <taxon>Hypsibiidae</taxon>
        <taxon>Hypsibius</taxon>
    </lineage>
</organism>
<reference evidence="2" key="1">
    <citation type="journal article" date="2017" name="PLoS Biol.">
        <title>Comparative genomics of the tardigrades Hypsibius dujardini and Ramazzottius varieornatus.</title>
        <authorList>
            <person name="Yoshida Y."/>
            <person name="Koutsovoulos G."/>
            <person name="Laetsch D.R."/>
            <person name="Stevens L."/>
            <person name="Kumar S."/>
            <person name="Horikawa D.D."/>
            <person name="Ishino K."/>
            <person name="Komine S."/>
            <person name="Kunieda T."/>
            <person name="Tomita M."/>
            <person name="Blaxter M."/>
            <person name="Arakawa K."/>
        </authorList>
    </citation>
    <scope>NUCLEOTIDE SEQUENCE</scope>
    <source>
        <strain evidence="2">Z151</strain>
    </source>
</reference>
<comment type="caution">
    <text evidence="2">The sequence shown here is derived from an EMBL/GenBank/DDBJ whole genome shotgun (WGS) entry which is preliminary data.</text>
</comment>
<dbReference type="EMBL" id="MTYJ01000430">
    <property type="protein sequence ID" value="OWA54606.1"/>
    <property type="molecule type" value="Genomic_DNA"/>
</dbReference>
<dbReference type="EMBL" id="MTYJ01000430">
    <property type="protein sequence ID" value="OWA54607.1"/>
    <property type="molecule type" value="Genomic_DNA"/>
</dbReference>
<evidence type="ECO:0000313" key="2">
    <source>
        <dbReference type="EMBL" id="OWA54607.1"/>
    </source>
</evidence>
<proteinExistence type="predicted"/>
<keyword evidence="3" id="KW-1185">Reference proteome</keyword>
<protein>
    <submittedName>
        <fullName evidence="2">Uncharacterized protein</fullName>
    </submittedName>
</protein>
<dbReference type="Proteomes" id="UP000192578">
    <property type="component" value="Unassembled WGS sequence"/>
</dbReference>
<accession>A0A9X6RP26</accession>